<evidence type="ECO:0000313" key="3">
    <source>
        <dbReference type="EMBL" id="GMI67115.1"/>
    </source>
</evidence>
<protein>
    <submittedName>
        <fullName evidence="3">FRAGILE FIBER 1</fullName>
    </submittedName>
</protein>
<dbReference type="PANTHER" id="PTHR47969">
    <property type="entry name" value="CHROMOSOME-ASSOCIATED KINESIN KIF4A-RELATED"/>
    <property type="match status" value="1"/>
</dbReference>
<proteinExistence type="predicted"/>
<comment type="caution">
    <text evidence="3">The sequence shown here is derived from an EMBL/GenBank/DDBJ whole genome shotgun (WGS) entry which is preliminary data.</text>
</comment>
<evidence type="ECO:0000256" key="2">
    <source>
        <dbReference type="SAM" id="MobiDB-lite"/>
    </source>
</evidence>
<evidence type="ECO:0000313" key="4">
    <source>
        <dbReference type="Proteomes" id="UP001165190"/>
    </source>
</evidence>
<organism evidence="3 4">
    <name type="scientific">Hibiscus trionum</name>
    <name type="common">Flower of an hour</name>
    <dbReference type="NCBI Taxonomy" id="183268"/>
    <lineage>
        <taxon>Eukaryota</taxon>
        <taxon>Viridiplantae</taxon>
        <taxon>Streptophyta</taxon>
        <taxon>Embryophyta</taxon>
        <taxon>Tracheophyta</taxon>
        <taxon>Spermatophyta</taxon>
        <taxon>Magnoliopsida</taxon>
        <taxon>eudicotyledons</taxon>
        <taxon>Gunneridae</taxon>
        <taxon>Pentapetalae</taxon>
        <taxon>rosids</taxon>
        <taxon>malvids</taxon>
        <taxon>Malvales</taxon>
        <taxon>Malvaceae</taxon>
        <taxon>Malvoideae</taxon>
        <taxon>Hibiscus</taxon>
    </lineage>
</organism>
<name>A0A9W7LKZ6_HIBTR</name>
<dbReference type="GO" id="GO:0005875">
    <property type="term" value="C:microtubule associated complex"/>
    <property type="evidence" value="ECO:0007669"/>
    <property type="project" value="TreeGrafter"/>
</dbReference>
<reference evidence="3" key="1">
    <citation type="submission" date="2023-05" db="EMBL/GenBank/DDBJ databases">
        <title>Genome and transcriptome analyses reveal genes involved in the formation of fine ridges on petal epidermal cells in Hibiscus trionum.</title>
        <authorList>
            <person name="Koshimizu S."/>
            <person name="Masuda S."/>
            <person name="Ishii T."/>
            <person name="Shirasu K."/>
            <person name="Hoshino A."/>
            <person name="Arita M."/>
        </authorList>
    </citation>
    <scope>NUCLEOTIDE SEQUENCE</scope>
    <source>
        <strain evidence="3">Hamamatsu line</strain>
    </source>
</reference>
<dbReference type="GO" id="GO:0007018">
    <property type="term" value="P:microtubule-based movement"/>
    <property type="evidence" value="ECO:0007669"/>
    <property type="project" value="InterPro"/>
</dbReference>
<dbReference type="GO" id="GO:0007052">
    <property type="term" value="P:mitotic spindle organization"/>
    <property type="evidence" value="ECO:0007669"/>
    <property type="project" value="TreeGrafter"/>
</dbReference>
<sequence>MLSNSMSSNAPTTMASQLSEAEQRERGLVGRGRWNQVRSINDAKNLLQYLFNATAESRCQLRENDLKIKDLKQQLKDLTGLLWQSETQKKELVKEQKMRGQAVAIALATSSLQSLFFYI</sequence>
<feature type="compositionally biased region" description="Polar residues" evidence="2">
    <location>
        <begin position="1"/>
        <end position="20"/>
    </location>
</feature>
<feature type="coiled-coil region" evidence="1">
    <location>
        <begin position="61"/>
        <end position="88"/>
    </location>
</feature>
<keyword evidence="1" id="KW-0175">Coiled coil</keyword>
<dbReference type="EMBL" id="BSYR01000004">
    <property type="protein sequence ID" value="GMI67115.1"/>
    <property type="molecule type" value="Genomic_DNA"/>
</dbReference>
<dbReference type="GO" id="GO:0051231">
    <property type="term" value="P:spindle elongation"/>
    <property type="evidence" value="ECO:0007669"/>
    <property type="project" value="TreeGrafter"/>
</dbReference>
<dbReference type="OrthoDB" id="1710827at2759"/>
<keyword evidence="4" id="KW-1185">Reference proteome</keyword>
<feature type="region of interest" description="Disordered" evidence="2">
    <location>
        <begin position="1"/>
        <end position="27"/>
    </location>
</feature>
<dbReference type="GO" id="GO:0003777">
    <property type="term" value="F:microtubule motor activity"/>
    <property type="evidence" value="ECO:0007669"/>
    <property type="project" value="InterPro"/>
</dbReference>
<dbReference type="AlphaFoldDB" id="A0A9W7LKZ6"/>
<accession>A0A9W7LKZ6</accession>
<evidence type="ECO:0000256" key="1">
    <source>
        <dbReference type="SAM" id="Coils"/>
    </source>
</evidence>
<dbReference type="PANTHER" id="PTHR47969:SF3">
    <property type="entry name" value="KINESIN-LIKE PROTEIN KIN-4B"/>
    <property type="match status" value="1"/>
</dbReference>
<dbReference type="InterPro" id="IPR027640">
    <property type="entry name" value="Kinesin-like_fam"/>
</dbReference>
<gene>
    <name evidence="3" type="ORF">HRI_000380900</name>
</gene>
<dbReference type="Proteomes" id="UP001165190">
    <property type="component" value="Unassembled WGS sequence"/>
</dbReference>